<dbReference type="EMBL" id="CM056820">
    <property type="protein sequence ID" value="KAJ8616176.1"/>
    <property type="molecule type" value="Genomic_DNA"/>
</dbReference>
<protein>
    <submittedName>
        <fullName evidence="1">Uncharacterized protein</fullName>
    </submittedName>
</protein>
<proteinExistence type="predicted"/>
<organism evidence="1 2">
    <name type="scientific">Persea americana</name>
    <name type="common">Avocado</name>
    <dbReference type="NCBI Taxonomy" id="3435"/>
    <lineage>
        <taxon>Eukaryota</taxon>
        <taxon>Viridiplantae</taxon>
        <taxon>Streptophyta</taxon>
        <taxon>Embryophyta</taxon>
        <taxon>Tracheophyta</taxon>
        <taxon>Spermatophyta</taxon>
        <taxon>Magnoliopsida</taxon>
        <taxon>Magnoliidae</taxon>
        <taxon>Laurales</taxon>
        <taxon>Lauraceae</taxon>
        <taxon>Persea</taxon>
    </lineage>
</organism>
<comment type="caution">
    <text evidence="1">The sequence shown here is derived from an EMBL/GenBank/DDBJ whole genome shotgun (WGS) entry which is preliminary data.</text>
</comment>
<keyword evidence="2" id="KW-1185">Reference proteome</keyword>
<evidence type="ECO:0000313" key="1">
    <source>
        <dbReference type="EMBL" id="KAJ8616176.1"/>
    </source>
</evidence>
<sequence length="173" mass="19183">MQRPILPIATSSNSNLPFLDMTKSLIGVCLSSLLTVFTFMMQNYIATGSPPPGSFSALYVALLFAFSASVCEVLIRPRFPVAAGAMERVALVSIVTAFFMLMFFLLPEDFRWFLLIPFLLVLVSFLHPIFTTERRTTNEESTLPREVVVAETISHAIVEKIILCCSVLKGPKS</sequence>
<gene>
    <name evidence="1" type="ORF">MRB53_035548</name>
</gene>
<name>A0ACC2K584_PERAE</name>
<dbReference type="Proteomes" id="UP001234297">
    <property type="component" value="Chromosome 12"/>
</dbReference>
<reference evidence="1 2" key="1">
    <citation type="journal article" date="2022" name="Hortic Res">
        <title>A haplotype resolved chromosomal level avocado genome allows analysis of novel avocado genes.</title>
        <authorList>
            <person name="Nath O."/>
            <person name="Fletcher S.J."/>
            <person name="Hayward A."/>
            <person name="Shaw L.M."/>
            <person name="Masouleh A.K."/>
            <person name="Furtado A."/>
            <person name="Henry R.J."/>
            <person name="Mitter N."/>
        </authorList>
    </citation>
    <scope>NUCLEOTIDE SEQUENCE [LARGE SCALE GENOMIC DNA]</scope>
    <source>
        <strain evidence="2">cv. Hass</strain>
    </source>
</reference>
<accession>A0ACC2K584</accession>
<evidence type="ECO:0000313" key="2">
    <source>
        <dbReference type="Proteomes" id="UP001234297"/>
    </source>
</evidence>